<comment type="caution">
    <text evidence="2">The sequence shown here is derived from an EMBL/GenBank/DDBJ whole genome shotgun (WGS) entry which is preliminary data.</text>
</comment>
<protein>
    <submittedName>
        <fullName evidence="2">Uncharacterized protein</fullName>
    </submittedName>
</protein>
<sequence length="573" mass="63222">MPSQVQEIWEFEIPAYRGPAIPAASSEVWNPIRSCQPRSNIRPHRVSSCLPPLPCPSAMASFLLTNHNGNKCSLCGTTLIPKLATGSPEDILHLLDASPPMLSTSQMTDNTPTTSTAPRCADATCGSKRIDKGCCHAMCRRHCNVVGPCTLIPHEQNRWKKSSSQAAQTRPPPPVLTLPSFDPWIGFSTSLDEFQTNAMRPPRVLEQCEARERSRLAEEERNLDQRLELALGVRSPSLGLSLEEDFNLMDAQLEKEEIDTLFQQQADVRCAQEIKDFQLALQLSREDSQQLSADAAALTPSQPVATTLAGRVIHRPAAAIVLAHPASTLSSIFHIKSGGSRHIFANPQLTEQFTLIFLLPNEGPKVLCVDRVPRWPSYQLSADPKTLVALAMALSEDLDDLDELNVLLQKQRVWMGINITFVHTVSTDSVVMLRCHGTPGQHEDEMIQKFISDNSAVHLRLNLHQERAAVQTTTKARGLITVDESDSDIEVIKEPKVSRKQDYGVDGSPPLRRQRRRLSVLSNGPVATMDDSPQPSTISLVSPPPHSLRLHLHSQLSSTSQSCHRPGRMDVCG</sequence>
<evidence type="ECO:0000313" key="2">
    <source>
        <dbReference type="EMBL" id="KAJ7653051.1"/>
    </source>
</evidence>
<evidence type="ECO:0000256" key="1">
    <source>
        <dbReference type="SAM" id="MobiDB-lite"/>
    </source>
</evidence>
<accession>A0AAD7CMD3</accession>
<name>A0AAD7CMD3_MYCRO</name>
<organism evidence="2 3">
    <name type="scientific">Mycena rosella</name>
    <name type="common">Pink bonnet</name>
    <name type="synonym">Agaricus rosellus</name>
    <dbReference type="NCBI Taxonomy" id="1033263"/>
    <lineage>
        <taxon>Eukaryota</taxon>
        <taxon>Fungi</taxon>
        <taxon>Dikarya</taxon>
        <taxon>Basidiomycota</taxon>
        <taxon>Agaricomycotina</taxon>
        <taxon>Agaricomycetes</taxon>
        <taxon>Agaricomycetidae</taxon>
        <taxon>Agaricales</taxon>
        <taxon>Marasmiineae</taxon>
        <taxon>Mycenaceae</taxon>
        <taxon>Mycena</taxon>
    </lineage>
</organism>
<reference evidence="2" key="1">
    <citation type="submission" date="2023-03" db="EMBL/GenBank/DDBJ databases">
        <title>Massive genome expansion in bonnet fungi (Mycena s.s.) driven by repeated elements and novel gene families across ecological guilds.</title>
        <authorList>
            <consortium name="Lawrence Berkeley National Laboratory"/>
            <person name="Harder C.B."/>
            <person name="Miyauchi S."/>
            <person name="Viragh M."/>
            <person name="Kuo A."/>
            <person name="Thoen E."/>
            <person name="Andreopoulos B."/>
            <person name="Lu D."/>
            <person name="Skrede I."/>
            <person name="Drula E."/>
            <person name="Henrissat B."/>
            <person name="Morin E."/>
            <person name="Kohler A."/>
            <person name="Barry K."/>
            <person name="LaButti K."/>
            <person name="Morin E."/>
            <person name="Salamov A."/>
            <person name="Lipzen A."/>
            <person name="Mereny Z."/>
            <person name="Hegedus B."/>
            <person name="Baldrian P."/>
            <person name="Stursova M."/>
            <person name="Weitz H."/>
            <person name="Taylor A."/>
            <person name="Grigoriev I.V."/>
            <person name="Nagy L.G."/>
            <person name="Martin F."/>
            <person name="Kauserud H."/>
        </authorList>
    </citation>
    <scope>NUCLEOTIDE SEQUENCE</scope>
    <source>
        <strain evidence="2">CBHHK067</strain>
    </source>
</reference>
<feature type="region of interest" description="Disordered" evidence="1">
    <location>
        <begin position="554"/>
        <end position="573"/>
    </location>
</feature>
<gene>
    <name evidence="2" type="ORF">B0H17DRAFT_1147185</name>
</gene>
<dbReference type="EMBL" id="JARKIE010000338">
    <property type="protein sequence ID" value="KAJ7653051.1"/>
    <property type="molecule type" value="Genomic_DNA"/>
</dbReference>
<dbReference type="Proteomes" id="UP001221757">
    <property type="component" value="Unassembled WGS sequence"/>
</dbReference>
<dbReference type="AlphaFoldDB" id="A0AAD7CMD3"/>
<keyword evidence="3" id="KW-1185">Reference proteome</keyword>
<evidence type="ECO:0000313" key="3">
    <source>
        <dbReference type="Proteomes" id="UP001221757"/>
    </source>
</evidence>
<proteinExistence type="predicted"/>